<dbReference type="KEGG" id="vie:OL234_02690"/>
<keyword evidence="7" id="KW-0067">ATP-binding</keyword>
<dbReference type="GO" id="GO:0005524">
    <property type="term" value="F:ATP binding"/>
    <property type="evidence" value="ECO:0007669"/>
    <property type="project" value="UniProtKB-KW"/>
</dbReference>
<evidence type="ECO:0000256" key="1">
    <source>
        <dbReference type="ARBA" id="ARBA00010165"/>
    </source>
</evidence>
<evidence type="ECO:0000313" key="10">
    <source>
        <dbReference type="Proteomes" id="UP001179647"/>
    </source>
</evidence>
<dbReference type="Pfam" id="PF01636">
    <property type="entry name" value="APH"/>
    <property type="match status" value="1"/>
</dbReference>
<dbReference type="EC" id="2.7.1.100" evidence="3"/>
<dbReference type="InterPro" id="IPR009212">
    <property type="entry name" value="Methylthioribose_kinase"/>
</dbReference>
<keyword evidence="5" id="KW-0547">Nucleotide-binding</keyword>
<comment type="subunit">
    <text evidence="2">Homodimer.</text>
</comment>
<dbReference type="GO" id="GO:0046522">
    <property type="term" value="F:S-methyl-5-thioribose kinase activity"/>
    <property type="evidence" value="ECO:0007669"/>
    <property type="project" value="UniProtKB-EC"/>
</dbReference>
<dbReference type="GO" id="GO:0009086">
    <property type="term" value="P:methionine biosynthetic process"/>
    <property type="evidence" value="ECO:0007669"/>
    <property type="project" value="InterPro"/>
</dbReference>
<evidence type="ECO:0000259" key="8">
    <source>
        <dbReference type="Pfam" id="PF01636"/>
    </source>
</evidence>
<evidence type="ECO:0000256" key="7">
    <source>
        <dbReference type="ARBA" id="ARBA00022840"/>
    </source>
</evidence>
<dbReference type="NCBIfam" id="TIGR01767">
    <property type="entry name" value="MTRK"/>
    <property type="match status" value="1"/>
</dbReference>
<evidence type="ECO:0000256" key="4">
    <source>
        <dbReference type="ARBA" id="ARBA00022679"/>
    </source>
</evidence>
<keyword evidence="10" id="KW-1185">Reference proteome</keyword>
<dbReference type="InterPro" id="IPR011009">
    <property type="entry name" value="Kinase-like_dom_sf"/>
</dbReference>
<feature type="domain" description="Aminoglycoside phosphotransferase" evidence="8">
    <location>
        <begin position="36"/>
        <end position="268"/>
    </location>
</feature>
<dbReference type="EMBL" id="CP110232">
    <property type="protein sequence ID" value="WEG73837.1"/>
    <property type="molecule type" value="Genomic_DNA"/>
</dbReference>
<organism evidence="9 10">
    <name type="scientific">Vagococcus intermedius</name>
    <dbReference type="NCBI Taxonomy" id="2991418"/>
    <lineage>
        <taxon>Bacteria</taxon>
        <taxon>Bacillati</taxon>
        <taxon>Bacillota</taxon>
        <taxon>Bacilli</taxon>
        <taxon>Lactobacillales</taxon>
        <taxon>Enterococcaceae</taxon>
        <taxon>Vagococcus</taxon>
    </lineage>
</organism>
<reference evidence="9" key="1">
    <citation type="submission" date="2022-10" db="EMBL/GenBank/DDBJ databases">
        <title>Vagococcus sp. isolated from poultry meat.</title>
        <authorList>
            <person name="Johansson P."/>
            <person name="Bjorkroth J."/>
        </authorList>
    </citation>
    <scope>NUCLEOTIDE SEQUENCE</scope>
    <source>
        <strain evidence="9">STAA11</strain>
    </source>
</reference>
<dbReference type="Gene3D" id="3.30.200.20">
    <property type="entry name" value="Phosphorylase Kinase, domain 1"/>
    <property type="match status" value="1"/>
</dbReference>
<evidence type="ECO:0000256" key="5">
    <source>
        <dbReference type="ARBA" id="ARBA00022741"/>
    </source>
</evidence>
<dbReference type="SUPFAM" id="SSF56112">
    <property type="entry name" value="Protein kinase-like (PK-like)"/>
    <property type="match status" value="1"/>
</dbReference>
<dbReference type="PANTHER" id="PTHR34273:SF2">
    <property type="entry name" value="METHYLTHIORIBOSE KINASE"/>
    <property type="match status" value="1"/>
</dbReference>
<sequence length="403" mass="46204">MSKYKAHFLLDTQTVVDYVKVNLPFFDEEADLISHEIGDGNINYVFKILDLKQGRSLVLKQADTLLRSSGRPLAIQRSQIEADILKIQSSLVPEQVPRVYHYDPTMAVLAMEDISAYRNLRQELDLEQIYPDLADQISHFLVETLLSTTDLVMSRKEKKQQVQRFINIELCDISEDLVFTEPYTDYRKRNVITAGMEEFVTKHLYENSTLQLEIANLRNNYLNNAQALLHGDLHAGSIFINNQGIKVIDPEFAFYGPIGYDIGNVLAHLIFPLCQTDMINKKETVGFSEWLIETLGDVFDLTFEKFDKRYEELVQLSLYRLPNFKDQYLNDVKADAIGYMGTEIIRRVVGDSKVPELADLPVTSLKINLEKTLLTMASQLILERKNIKTGQELIGYYVSANNN</sequence>
<dbReference type="RefSeq" id="WP_275469637.1">
    <property type="nucleotide sequence ID" value="NZ_CP110232.1"/>
</dbReference>
<evidence type="ECO:0000256" key="2">
    <source>
        <dbReference type="ARBA" id="ARBA00011738"/>
    </source>
</evidence>
<evidence type="ECO:0000256" key="6">
    <source>
        <dbReference type="ARBA" id="ARBA00022777"/>
    </source>
</evidence>
<proteinExistence type="inferred from homology"/>
<dbReference type="PANTHER" id="PTHR34273">
    <property type="entry name" value="METHYLTHIORIBOSE KINASE"/>
    <property type="match status" value="1"/>
</dbReference>
<dbReference type="AlphaFoldDB" id="A0AAF0CW77"/>
<keyword evidence="6 9" id="KW-0418">Kinase</keyword>
<dbReference type="Gene3D" id="3.90.1200.10">
    <property type="match status" value="1"/>
</dbReference>
<name>A0AAF0CW77_9ENTE</name>
<comment type="similarity">
    <text evidence="1">Belongs to the methylthioribose kinase family.</text>
</comment>
<dbReference type="Proteomes" id="UP001179647">
    <property type="component" value="Chromosome"/>
</dbReference>
<evidence type="ECO:0000256" key="3">
    <source>
        <dbReference type="ARBA" id="ARBA00012128"/>
    </source>
</evidence>
<accession>A0AAF0CW77</accession>
<dbReference type="InterPro" id="IPR002575">
    <property type="entry name" value="Aminoglycoside_PTrfase"/>
</dbReference>
<protein>
    <recommendedName>
        <fullName evidence="3">S-methyl-5-thioribose kinase</fullName>
        <ecNumber evidence="3">2.7.1.100</ecNumber>
    </recommendedName>
</protein>
<dbReference type="PIRSF" id="PIRSF031134">
    <property type="entry name" value="MTRK"/>
    <property type="match status" value="1"/>
</dbReference>
<evidence type="ECO:0000313" key="9">
    <source>
        <dbReference type="EMBL" id="WEG73837.1"/>
    </source>
</evidence>
<keyword evidence="4 9" id="KW-0808">Transferase</keyword>
<gene>
    <name evidence="9" type="primary">mtnK</name>
    <name evidence="9" type="ORF">OL234_02690</name>
</gene>